<dbReference type="RefSeq" id="WP_224790993.1">
    <property type="nucleotide sequence ID" value="NZ_CABVJF010000029.1"/>
</dbReference>
<protein>
    <recommendedName>
        <fullName evidence="4">Beta-ketoadipyl CoA thiolase</fullName>
    </recommendedName>
</protein>
<dbReference type="EMBL" id="CABVJF010000029">
    <property type="protein sequence ID" value="VVQ23726.1"/>
    <property type="molecule type" value="Genomic_DNA"/>
</dbReference>
<sequence>MLEAQVEEKLQRDPDAVTTYAAQPDPERKRYTTKPTVQDKAFIKELEQMRADAEAGVAHKPAPEQASDVGIGLDDYPGLKEAGTPI</sequence>
<organism evidence="2 3">
    <name type="scientific">Pseudomonas fluorescens</name>
    <dbReference type="NCBI Taxonomy" id="294"/>
    <lineage>
        <taxon>Bacteria</taxon>
        <taxon>Pseudomonadati</taxon>
        <taxon>Pseudomonadota</taxon>
        <taxon>Gammaproteobacteria</taxon>
        <taxon>Pseudomonadales</taxon>
        <taxon>Pseudomonadaceae</taxon>
        <taxon>Pseudomonas</taxon>
    </lineage>
</organism>
<evidence type="ECO:0000313" key="2">
    <source>
        <dbReference type="EMBL" id="VVQ23726.1"/>
    </source>
</evidence>
<reference evidence="2 3" key="1">
    <citation type="submission" date="2019-09" db="EMBL/GenBank/DDBJ databases">
        <authorList>
            <person name="Chandra G."/>
            <person name="Truman W A."/>
        </authorList>
    </citation>
    <scope>NUCLEOTIDE SEQUENCE [LARGE SCALE GENOMIC DNA]</scope>
    <source>
        <strain evidence="2">PS928</strain>
    </source>
</reference>
<proteinExistence type="predicted"/>
<dbReference type="AlphaFoldDB" id="A0A5E7VM79"/>
<accession>A0A5E7VM79</accession>
<dbReference type="Proteomes" id="UP000381378">
    <property type="component" value="Unassembled WGS sequence"/>
</dbReference>
<feature type="compositionally biased region" description="Basic and acidic residues" evidence="1">
    <location>
        <begin position="1"/>
        <end position="15"/>
    </location>
</feature>
<evidence type="ECO:0000256" key="1">
    <source>
        <dbReference type="SAM" id="MobiDB-lite"/>
    </source>
</evidence>
<gene>
    <name evidence="2" type="ORF">PS928_05600</name>
</gene>
<evidence type="ECO:0008006" key="4">
    <source>
        <dbReference type="Google" id="ProtNLM"/>
    </source>
</evidence>
<name>A0A5E7VM79_PSEFL</name>
<evidence type="ECO:0000313" key="3">
    <source>
        <dbReference type="Proteomes" id="UP000381378"/>
    </source>
</evidence>
<feature type="region of interest" description="Disordered" evidence="1">
    <location>
        <begin position="53"/>
        <end position="86"/>
    </location>
</feature>
<feature type="region of interest" description="Disordered" evidence="1">
    <location>
        <begin position="1"/>
        <end position="34"/>
    </location>
</feature>